<evidence type="ECO:0000313" key="1">
    <source>
        <dbReference type="EMBL" id="AWH85852.1"/>
    </source>
</evidence>
<evidence type="ECO:0000313" key="2">
    <source>
        <dbReference type="Proteomes" id="UP000244929"/>
    </source>
</evidence>
<dbReference type="EMBL" id="CP029186">
    <property type="protein sequence ID" value="AWH85852.1"/>
    <property type="molecule type" value="Genomic_DNA"/>
</dbReference>
<dbReference type="Proteomes" id="UP000244929">
    <property type="component" value="Chromosome"/>
</dbReference>
<dbReference type="AlphaFoldDB" id="A0A2S1QZL1"/>
<reference evidence="1 2" key="1">
    <citation type="submission" date="2018-04" db="EMBL/GenBank/DDBJ databases">
        <title>Genome sequencing of Flavobacterium sp. HYN0059.</title>
        <authorList>
            <person name="Yi H."/>
            <person name="Baek C."/>
        </authorList>
    </citation>
    <scope>NUCLEOTIDE SEQUENCE [LARGE SCALE GENOMIC DNA]</scope>
    <source>
        <strain evidence="1 2">HYN0059</strain>
    </source>
</reference>
<organism evidence="1 2">
    <name type="scientific">Flavobacterium album</name>
    <dbReference type="NCBI Taxonomy" id="2175091"/>
    <lineage>
        <taxon>Bacteria</taxon>
        <taxon>Pseudomonadati</taxon>
        <taxon>Bacteroidota</taxon>
        <taxon>Flavobacteriia</taxon>
        <taxon>Flavobacteriales</taxon>
        <taxon>Flavobacteriaceae</taxon>
        <taxon>Flavobacterium</taxon>
    </lineage>
</organism>
<name>A0A2S1QZL1_9FLAO</name>
<protein>
    <submittedName>
        <fullName evidence="1">Uncharacterized protein</fullName>
    </submittedName>
</protein>
<keyword evidence="2" id="KW-1185">Reference proteome</keyword>
<gene>
    <name evidence="1" type="ORF">HYN59_12390</name>
</gene>
<dbReference type="KEGG" id="falb:HYN59_12390"/>
<proteinExistence type="predicted"/>
<sequence>MFSTTCWSQATNFIARKKNLVWENVVISDQANIPELISKHPRLTVTSSNNSVYKGKGTLIKNTCPNTSPFMENEFSFDFEIEPGEGKYRVTVSNIVYSHAKSKNTTAAEKYFLEKGNLKQDTQSKTDLECLSLYFSRIFTMTMVYKNKM</sequence>
<accession>A0A2S1QZL1</accession>